<dbReference type="FunFam" id="3.40.50.620:FF:000113">
    <property type="entry name" value="FAD synthase"/>
    <property type="match status" value="1"/>
</dbReference>
<dbReference type="SUPFAM" id="SSF53218">
    <property type="entry name" value="Molybdenum cofactor biosynthesis proteins"/>
    <property type="match status" value="1"/>
</dbReference>
<evidence type="ECO:0000256" key="7">
    <source>
        <dbReference type="ARBA" id="ARBA00012393"/>
    </source>
</evidence>
<keyword evidence="13 21" id="KW-0548">Nucleotidyltransferase</keyword>
<reference evidence="24 25" key="1">
    <citation type="journal article" date="2024" name="Proc. Natl. Acad. Sci. U.S.A.">
        <title>The genetic regulatory architecture and epigenomic basis for age-related changes in rattlesnake venom.</title>
        <authorList>
            <person name="Hogan M.P."/>
            <person name="Holding M.L."/>
            <person name="Nystrom G.S."/>
            <person name="Colston T.J."/>
            <person name="Bartlett D.A."/>
            <person name="Mason A.J."/>
            <person name="Ellsworth S.A."/>
            <person name="Rautsaw R.M."/>
            <person name="Lawrence K.C."/>
            <person name="Strickland J.L."/>
            <person name="He B."/>
            <person name="Fraser P."/>
            <person name="Margres M.J."/>
            <person name="Gilbert D.M."/>
            <person name="Gibbs H.L."/>
            <person name="Parkinson C.L."/>
            <person name="Rokyta D.R."/>
        </authorList>
    </citation>
    <scope>NUCLEOTIDE SEQUENCE [LARGE SCALE GENOMIC DNA]</scope>
    <source>
        <strain evidence="24">DRR0105</strain>
    </source>
</reference>
<evidence type="ECO:0000256" key="14">
    <source>
        <dbReference type="ARBA" id="ARBA00022741"/>
    </source>
</evidence>
<comment type="caution">
    <text evidence="24">The sequence shown here is derived from an EMBL/GenBank/DDBJ whole genome shotgun (WGS) entry which is preliminary data.</text>
</comment>
<comment type="similarity">
    <text evidence="6 21">In the N-terminal section; belongs to the MoaB/Mog family.</text>
</comment>
<evidence type="ECO:0000256" key="11">
    <source>
        <dbReference type="ARBA" id="ARBA00022643"/>
    </source>
</evidence>
<evidence type="ECO:0000256" key="19">
    <source>
        <dbReference type="ARBA" id="ARBA00031871"/>
    </source>
</evidence>
<evidence type="ECO:0000256" key="4">
    <source>
        <dbReference type="ARBA" id="ARBA00004726"/>
    </source>
</evidence>
<dbReference type="AlphaFoldDB" id="A0AAW1ALZ1"/>
<dbReference type="Gene3D" id="3.40.50.620">
    <property type="entry name" value="HUPs"/>
    <property type="match status" value="1"/>
</dbReference>
<dbReference type="InterPro" id="IPR012183">
    <property type="entry name" value="FAD_synth_MoaB/Mog-bd"/>
</dbReference>
<comment type="similarity">
    <text evidence="5 21">In the C-terminal section; belongs to the PAPS reductase family. FAD1 subfamily.</text>
</comment>
<proteinExistence type="inferred from homology"/>
<evidence type="ECO:0000256" key="6">
    <source>
        <dbReference type="ARBA" id="ARBA00007589"/>
    </source>
</evidence>
<evidence type="ECO:0000259" key="23">
    <source>
        <dbReference type="SMART" id="SM00852"/>
    </source>
</evidence>
<evidence type="ECO:0000256" key="5">
    <source>
        <dbReference type="ARBA" id="ARBA00006749"/>
    </source>
</evidence>
<feature type="domain" description="MoaB/Mog" evidence="23">
    <location>
        <begin position="25"/>
        <end position="193"/>
    </location>
</feature>
<keyword evidence="14 21" id="KW-0547">Nucleotide-binding</keyword>
<keyword evidence="11 21" id="KW-0288">FMN</keyword>
<evidence type="ECO:0000256" key="17">
    <source>
        <dbReference type="ARBA" id="ARBA00031145"/>
    </source>
</evidence>
<dbReference type="InterPro" id="IPR014729">
    <property type="entry name" value="Rossmann-like_a/b/a_fold"/>
</dbReference>
<evidence type="ECO:0000256" key="8">
    <source>
        <dbReference type="ARBA" id="ARBA00015431"/>
    </source>
</evidence>
<dbReference type="SMART" id="SM00852">
    <property type="entry name" value="MoCF_biosynth"/>
    <property type="match status" value="1"/>
</dbReference>
<sequence length="504" mass="56649">MATQVYGGTSRNRGGTPQPAPVTAGIIVIGDEILKGYTQDTNSFFMCRKLRSLGVKVARISVVPDEVEAIAAEVKSFANSFTYVLTSGGIGPTHDDVTFEAVAKAFGEEVRPHPEMVELVKKFFGKQTKPESSNMKLACVPESSLLNYGVNEKTGRTFPYPLISVRNVYIFPGIPSLMKRALDGLGHLFRNEKTQFHTREIYVNIEETRIASALSEANARFWPRTNLGSYPDWVSNYHRVKLILDSDSEADLDELHAFLMEKLPQGVVVPLIADPVSRAAADVYGLVESGSPLGQKVAASLRTIEESLDNYSLSKICTGFNGGKDCTALLHLCYAAVQKRSPEKLEQLQALYIRTVLPFPELEEFIQATAQRYNLRICVVHGNIKEALGILKSQQPDLEAVLMGTRRTDPYSCSLKPFSMTDPEWPQFMRVSPLLDWTYHDIWRFLRSLYIPYCILYDKGYTSLGSMTNTQKNQALRYTDPQGRESYRPAYELEDEKEERLSRH</sequence>
<protein>
    <recommendedName>
        <fullName evidence="8 21">FAD synthase</fullName>
        <ecNumber evidence="7 21">2.7.7.2</ecNumber>
    </recommendedName>
    <alternativeName>
        <fullName evidence="17 21">FAD pyrophosphorylase</fullName>
    </alternativeName>
    <alternativeName>
        <fullName evidence="19 21">FMN adenylyltransferase</fullName>
    </alternativeName>
    <alternativeName>
        <fullName evidence="18 21">Flavin adenine dinucleotide synthase</fullName>
    </alternativeName>
</protein>
<dbReference type="GO" id="GO:0006747">
    <property type="term" value="P:FAD biosynthetic process"/>
    <property type="evidence" value="ECO:0007669"/>
    <property type="project" value="UniProtKB-UniRule"/>
</dbReference>
<evidence type="ECO:0000256" key="9">
    <source>
        <dbReference type="ARBA" id="ARBA00022490"/>
    </source>
</evidence>
<comment type="cofactor">
    <cofactor evidence="1 21">
        <name>Mg(2+)</name>
        <dbReference type="ChEBI" id="CHEBI:18420"/>
    </cofactor>
</comment>
<dbReference type="CDD" id="cd23948">
    <property type="entry name" value="FAD_synthase"/>
    <property type="match status" value="1"/>
</dbReference>
<keyword evidence="25" id="KW-1185">Reference proteome</keyword>
<feature type="region of interest" description="Disordered" evidence="22">
    <location>
        <begin position="475"/>
        <end position="504"/>
    </location>
</feature>
<evidence type="ECO:0000256" key="18">
    <source>
        <dbReference type="ARBA" id="ARBA00031676"/>
    </source>
</evidence>
<dbReference type="PANTHER" id="PTHR23293:SF9">
    <property type="entry name" value="FAD SYNTHASE"/>
    <property type="match status" value="1"/>
</dbReference>
<dbReference type="GO" id="GO:0005524">
    <property type="term" value="F:ATP binding"/>
    <property type="evidence" value="ECO:0007669"/>
    <property type="project" value="UniProtKB-UniRule"/>
</dbReference>
<evidence type="ECO:0000256" key="21">
    <source>
        <dbReference type="PIRNR" id="PIRNR036620"/>
    </source>
</evidence>
<dbReference type="Pfam" id="PF24102">
    <property type="entry name" value="FLAD1_M"/>
    <property type="match status" value="1"/>
</dbReference>
<dbReference type="EC" id="2.7.7.2" evidence="7 21"/>
<keyword evidence="15 21" id="KW-0274">FAD</keyword>
<keyword evidence="10 21" id="KW-0285">Flavoprotein</keyword>
<keyword evidence="16 21" id="KW-0067">ATP-binding</keyword>
<dbReference type="Pfam" id="PF00994">
    <property type="entry name" value="MoCF_biosynth"/>
    <property type="match status" value="1"/>
</dbReference>
<accession>A0AAW1ALZ1</accession>
<dbReference type="FunFam" id="3.40.980.10:FF:000007">
    <property type="entry name" value="FAD synthase"/>
    <property type="match status" value="1"/>
</dbReference>
<evidence type="ECO:0000256" key="2">
    <source>
        <dbReference type="ARBA" id="ARBA00003316"/>
    </source>
</evidence>
<comment type="catalytic activity">
    <reaction evidence="20 21">
        <text>FMN + ATP + H(+) = FAD + diphosphate</text>
        <dbReference type="Rhea" id="RHEA:17237"/>
        <dbReference type="ChEBI" id="CHEBI:15378"/>
        <dbReference type="ChEBI" id="CHEBI:30616"/>
        <dbReference type="ChEBI" id="CHEBI:33019"/>
        <dbReference type="ChEBI" id="CHEBI:57692"/>
        <dbReference type="ChEBI" id="CHEBI:58210"/>
        <dbReference type="EC" id="2.7.7.2"/>
    </reaction>
</comment>
<dbReference type="InterPro" id="IPR036425">
    <property type="entry name" value="MoaB/Mog-like_dom_sf"/>
</dbReference>
<dbReference type="InterPro" id="IPR002500">
    <property type="entry name" value="PAPS_reduct_dom"/>
</dbReference>
<dbReference type="GO" id="GO:0006771">
    <property type="term" value="P:riboflavin metabolic process"/>
    <property type="evidence" value="ECO:0007669"/>
    <property type="project" value="UniProtKB-ARBA"/>
</dbReference>
<dbReference type="GO" id="GO:0003919">
    <property type="term" value="F:FMN adenylyltransferase activity"/>
    <property type="evidence" value="ECO:0007669"/>
    <property type="project" value="UniProtKB-UniRule"/>
</dbReference>
<evidence type="ECO:0000256" key="13">
    <source>
        <dbReference type="ARBA" id="ARBA00022695"/>
    </source>
</evidence>
<evidence type="ECO:0000256" key="22">
    <source>
        <dbReference type="SAM" id="MobiDB-lite"/>
    </source>
</evidence>
<dbReference type="Proteomes" id="UP001474421">
    <property type="component" value="Unassembled WGS sequence"/>
</dbReference>
<evidence type="ECO:0000256" key="10">
    <source>
        <dbReference type="ARBA" id="ARBA00022630"/>
    </source>
</evidence>
<dbReference type="InterPro" id="IPR056596">
    <property type="entry name" value="FLAD1_M"/>
</dbReference>
<dbReference type="Pfam" id="PF01507">
    <property type="entry name" value="PAPS_reduct"/>
    <property type="match status" value="2"/>
</dbReference>
<evidence type="ECO:0000256" key="16">
    <source>
        <dbReference type="ARBA" id="ARBA00022840"/>
    </source>
</evidence>
<name>A0AAW1ALZ1_CROAD</name>
<dbReference type="PIRSF" id="PIRSF036620">
    <property type="entry name" value="MPTbdFAD"/>
    <property type="match status" value="1"/>
</dbReference>
<dbReference type="GO" id="GO:0005829">
    <property type="term" value="C:cytosol"/>
    <property type="evidence" value="ECO:0007669"/>
    <property type="project" value="UniProtKB-ARBA"/>
</dbReference>
<dbReference type="PANTHER" id="PTHR23293">
    <property type="entry name" value="FAD SYNTHETASE-RELATED FMN ADENYLYLTRANSFERASE"/>
    <property type="match status" value="1"/>
</dbReference>
<evidence type="ECO:0000256" key="12">
    <source>
        <dbReference type="ARBA" id="ARBA00022679"/>
    </source>
</evidence>
<dbReference type="Gene3D" id="3.40.980.10">
    <property type="entry name" value="MoaB/Mog-like domain"/>
    <property type="match status" value="1"/>
</dbReference>
<dbReference type="InterPro" id="IPR001453">
    <property type="entry name" value="MoaB/Mog_dom"/>
</dbReference>
<dbReference type="CDD" id="cd00885">
    <property type="entry name" value="cinA"/>
    <property type="match status" value="1"/>
</dbReference>
<evidence type="ECO:0000313" key="25">
    <source>
        <dbReference type="Proteomes" id="UP001474421"/>
    </source>
</evidence>
<evidence type="ECO:0000313" key="24">
    <source>
        <dbReference type="EMBL" id="KAK9391072.1"/>
    </source>
</evidence>
<evidence type="ECO:0000256" key="3">
    <source>
        <dbReference type="ARBA" id="ARBA00004496"/>
    </source>
</evidence>
<gene>
    <name evidence="24" type="ORF">NXF25_018402</name>
</gene>
<evidence type="ECO:0000256" key="1">
    <source>
        <dbReference type="ARBA" id="ARBA00001946"/>
    </source>
</evidence>
<keyword evidence="9" id="KW-0963">Cytoplasm</keyword>
<dbReference type="EMBL" id="JAOTOJ010000019">
    <property type="protein sequence ID" value="KAK9391072.1"/>
    <property type="molecule type" value="Genomic_DNA"/>
</dbReference>
<organism evidence="24 25">
    <name type="scientific">Crotalus adamanteus</name>
    <name type="common">Eastern diamondback rattlesnake</name>
    <dbReference type="NCBI Taxonomy" id="8729"/>
    <lineage>
        <taxon>Eukaryota</taxon>
        <taxon>Metazoa</taxon>
        <taxon>Chordata</taxon>
        <taxon>Craniata</taxon>
        <taxon>Vertebrata</taxon>
        <taxon>Euteleostomi</taxon>
        <taxon>Lepidosauria</taxon>
        <taxon>Squamata</taxon>
        <taxon>Bifurcata</taxon>
        <taxon>Unidentata</taxon>
        <taxon>Episquamata</taxon>
        <taxon>Toxicofera</taxon>
        <taxon>Serpentes</taxon>
        <taxon>Colubroidea</taxon>
        <taxon>Viperidae</taxon>
        <taxon>Crotalinae</taxon>
        <taxon>Crotalus</taxon>
    </lineage>
</organism>
<comment type="subcellular location">
    <subcellularLocation>
        <location evidence="3">Cytoplasm</location>
    </subcellularLocation>
</comment>
<comment type="pathway">
    <text evidence="4 21">Cofactor biosynthesis; FAD biosynthesis; FAD from FMN: step 1/1.</text>
</comment>
<dbReference type="SUPFAM" id="SSF52402">
    <property type="entry name" value="Adenine nucleotide alpha hydrolases-like"/>
    <property type="match status" value="1"/>
</dbReference>
<evidence type="ECO:0000256" key="20">
    <source>
        <dbReference type="ARBA" id="ARBA00049494"/>
    </source>
</evidence>
<keyword evidence="12 21" id="KW-0808">Transferase</keyword>
<comment type="function">
    <text evidence="2 21">Catalyzes the adenylation of flavin mononucleotide (FMN) to form flavin adenine dinucleotide (FAD) coenzyme.</text>
</comment>
<evidence type="ECO:0000256" key="15">
    <source>
        <dbReference type="ARBA" id="ARBA00022827"/>
    </source>
</evidence>